<dbReference type="CDD" id="cd03244">
    <property type="entry name" value="ABCC_MRP_domain2"/>
    <property type="match status" value="1"/>
</dbReference>
<feature type="transmembrane region" description="Helical" evidence="13">
    <location>
        <begin position="927"/>
        <end position="956"/>
    </location>
</feature>
<evidence type="ECO:0000256" key="12">
    <source>
        <dbReference type="ARBA" id="ARBA00034018"/>
    </source>
</evidence>
<dbReference type="PROSITE" id="PS50893">
    <property type="entry name" value="ABC_TRANSPORTER_2"/>
    <property type="match status" value="2"/>
</dbReference>
<comment type="catalytic activity">
    <reaction evidence="12">
        <text>ATP + H2O + xenobioticSide 1 = ADP + phosphate + xenobioticSide 2.</text>
        <dbReference type="EC" id="7.6.2.2"/>
    </reaction>
</comment>
<keyword evidence="6" id="KW-0677">Repeat</keyword>
<feature type="transmembrane region" description="Helical" evidence="13">
    <location>
        <begin position="1128"/>
        <end position="1148"/>
    </location>
</feature>
<evidence type="ECO:0000256" key="5">
    <source>
        <dbReference type="ARBA" id="ARBA00022692"/>
    </source>
</evidence>
<dbReference type="PANTHER" id="PTHR24223:SF222">
    <property type="entry name" value="OS01G0902100 PROTEIN"/>
    <property type="match status" value="1"/>
</dbReference>
<feature type="domain" description="ABC transmembrane type-1" evidence="15">
    <location>
        <begin position="283"/>
        <end position="559"/>
    </location>
</feature>
<keyword evidence="11 13" id="KW-0472">Membrane</keyword>
<keyword evidence="4" id="KW-0813">Transport</keyword>
<keyword evidence="7" id="KW-0547">Nucleotide-binding</keyword>
<feature type="domain" description="ABC transmembrane type-1" evidence="15">
    <location>
        <begin position="895"/>
        <end position="1155"/>
    </location>
</feature>
<feature type="domain" description="ABC transporter" evidence="14">
    <location>
        <begin position="1192"/>
        <end position="1426"/>
    </location>
</feature>
<evidence type="ECO:0000256" key="6">
    <source>
        <dbReference type="ARBA" id="ARBA00022737"/>
    </source>
</evidence>
<feature type="transmembrane region" description="Helical" evidence="13">
    <location>
        <begin position="1001"/>
        <end position="1022"/>
    </location>
</feature>
<dbReference type="Pfam" id="PF00664">
    <property type="entry name" value="ABC_membrane"/>
    <property type="match status" value="3"/>
</dbReference>
<evidence type="ECO:0000313" key="16">
    <source>
        <dbReference type="EMBL" id="KAI9169688.1"/>
    </source>
</evidence>
<keyword evidence="10 13" id="KW-1133">Transmembrane helix</keyword>
<evidence type="ECO:0000256" key="10">
    <source>
        <dbReference type="ARBA" id="ARBA00022989"/>
    </source>
</evidence>
<dbReference type="InterPro" id="IPR003593">
    <property type="entry name" value="AAA+_ATPase"/>
</dbReference>
<dbReference type="FunFam" id="3.40.50.300:FF:000973">
    <property type="entry name" value="Multidrug resistance-associated protein 4"/>
    <property type="match status" value="1"/>
</dbReference>
<dbReference type="GO" id="GO:0005524">
    <property type="term" value="F:ATP binding"/>
    <property type="evidence" value="ECO:0007669"/>
    <property type="project" value="UniProtKB-KW"/>
</dbReference>
<reference evidence="16" key="2">
    <citation type="submission" date="2023-02" db="EMBL/GenBank/DDBJ databases">
        <authorList>
            <person name="Swenson N.G."/>
            <person name="Wegrzyn J.L."/>
            <person name="Mcevoy S.L."/>
        </authorList>
    </citation>
    <scope>NUCLEOTIDE SEQUENCE</scope>
    <source>
        <strain evidence="16">91603</strain>
        <tissue evidence="16">Leaf</tissue>
    </source>
</reference>
<organism evidence="16 17">
    <name type="scientific">Acer negundo</name>
    <name type="common">Box elder</name>
    <dbReference type="NCBI Taxonomy" id="4023"/>
    <lineage>
        <taxon>Eukaryota</taxon>
        <taxon>Viridiplantae</taxon>
        <taxon>Streptophyta</taxon>
        <taxon>Embryophyta</taxon>
        <taxon>Tracheophyta</taxon>
        <taxon>Spermatophyta</taxon>
        <taxon>Magnoliopsida</taxon>
        <taxon>eudicotyledons</taxon>
        <taxon>Gunneridae</taxon>
        <taxon>Pentapetalae</taxon>
        <taxon>rosids</taxon>
        <taxon>malvids</taxon>
        <taxon>Sapindales</taxon>
        <taxon>Sapindaceae</taxon>
        <taxon>Hippocastanoideae</taxon>
        <taxon>Acereae</taxon>
        <taxon>Acer</taxon>
    </lineage>
</organism>
<evidence type="ECO:0000256" key="4">
    <source>
        <dbReference type="ARBA" id="ARBA00022448"/>
    </source>
</evidence>
<gene>
    <name evidence="16" type="ORF">LWI28_016167</name>
</gene>
<feature type="domain" description="ABC transporter" evidence="14">
    <location>
        <begin position="594"/>
        <end position="820"/>
    </location>
</feature>
<accession>A0AAD5IMW9</accession>
<dbReference type="PANTHER" id="PTHR24223">
    <property type="entry name" value="ATP-BINDING CASSETTE SUB-FAMILY C"/>
    <property type="match status" value="1"/>
</dbReference>
<evidence type="ECO:0000259" key="14">
    <source>
        <dbReference type="PROSITE" id="PS50893"/>
    </source>
</evidence>
<reference evidence="16" key="1">
    <citation type="journal article" date="2022" name="Plant J.">
        <title>Strategies of tolerance reflected in two North American maple genomes.</title>
        <authorList>
            <person name="McEvoy S.L."/>
            <person name="Sezen U.U."/>
            <person name="Trouern-Trend A."/>
            <person name="McMahon S.M."/>
            <person name="Schaberg P.G."/>
            <person name="Yang J."/>
            <person name="Wegrzyn J.L."/>
            <person name="Swenson N.G."/>
        </authorList>
    </citation>
    <scope>NUCLEOTIDE SEQUENCE</scope>
    <source>
        <strain evidence="16">91603</strain>
    </source>
</reference>
<evidence type="ECO:0000256" key="3">
    <source>
        <dbReference type="ARBA" id="ARBA00012191"/>
    </source>
</evidence>
<feature type="transmembrane region" description="Helical" evidence="13">
    <location>
        <begin position="6"/>
        <end position="22"/>
    </location>
</feature>
<evidence type="ECO:0000256" key="1">
    <source>
        <dbReference type="ARBA" id="ARBA00004141"/>
    </source>
</evidence>
<feature type="transmembrane region" description="Helical" evidence="13">
    <location>
        <begin position="1440"/>
        <end position="1462"/>
    </location>
</feature>
<feature type="transmembrane region" description="Helical" evidence="13">
    <location>
        <begin position="43"/>
        <end position="62"/>
    </location>
</feature>
<dbReference type="InterPro" id="IPR017871">
    <property type="entry name" value="ABC_transporter-like_CS"/>
</dbReference>
<dbReference type="InterPro" id="IPR011527">
    <property type="entry name" value="ABC1_TM_dom"/>
</dbReference>
<feature type="transmembrane region" description="Helical" evidence="13">
    <location>
        <begin position="416"/>
        <end position="438"/>
    </location>
</feature>
<feature type="domain" description="ABC transmembrane type-1" evidence="15">
    <location>
        <begin position="1426"/>
        <end position="1523"/>
    </location>
</feature>
<dbReference type="InterPro" id="IPR044726">
    <property type="entry name" value="ABCC_6TM_D2"/>
</dbReference>
<keyword evidence="5 13" id="KW-0812">Transmembrane</keyword>
<comment type="caution">
    <text evidence="16">The sequence shown here is derived from an EMBL/GenBank/DDBJ whole genome shotgun (WGS) entry which is preliminary data.</text>
</comment>
<evidence type="ECO:0000259" key="15">
    <source>
        <dbReference type="PROSITE" id="PS50929"/>
    </source>
</evidence>
<sequence length="1550" mass="174141">MEILLDSVIVVFSISLLTWLLIEIFKRRTTDYGDLKMGYRVRVVSVVCNFFVAITYLGFSVYDYWKLRIISYKSVFYVMTWVLATVVVAICSKNTTHRDVKRWPLVLILWWIFSFTIDLLSVSFYLLNHLGSIKLPHFLPEATVVDFVAFPLLIILLCLSALPLSYNKKYSEFESPLLQKEDDKSSKDGSYSFSNAGVWSKLTFGWLNPLFAKGRVEKVELKDIPSIPHSETAESASLLLEKSVREHNMVSLSLKQVVAYTIWKSLAINAVFAAAFLQAQIDVFAGINTIASYTGPFLIKNFVSFLSEKQDDSSHYYGLVLASIFFLSKTVESLTQRQWYFGAQRIGIRVRAALTVLIYNKSLSIRFAGPSSGTIVNMINVDVERIGDFCWHIHGIWLLPIQVFLAVVILGRNLGAVPSITALFATILVMVSNTPLVNMQKKFHSKIMEAKDSRIKATSETLKSMRVLKLLSWEPTYLKKLLRLRETEGDSLKKYLYTSSAVTFLFWASPAFISAVTFGVCILFKTPLTSGTVLSAVATFRVLQDPIYNLPELISMITQTKVSFDRIQEFIREEDQMKPIPDHASTSSDISVDIEVGDYAWETSDQKSQNSTIIITERLKIMKGYKVAICGSVGSGKSSLLCSILGEIPRIAGDGIKVHGTKAYVPQSAWIQTGTIRENVIFGKDMNKAFYEDVLDGCALNRDIEMWADGDLCVVGERGMNLSGGQKQRIQLARAAYSDSDIYILDDPFSAVDAHTGTHLFKKCLMGLLSEKTVFYATHQLEFLGAADLVLVMKDGKIVQSGKFEDLSADPNGELVKQMTAHRKSLNQVKPPQEENSLPCQISQIEVTEETFSRPISHVEFSERIQEEEAETGRVRWSVYSTFITSVHKGALIPVILLCHVFFQGLQMSSNYWIAWAAEEKRNVSSVQLIGVFVLLSSGSSAFILGRAVLLTTIAIKTAQRLFNDTITSVFRAPISFFDSTPSSQILNRSSSDQSTVDTDIPYRLAGLVFALIQLLSIIFLMSEVAWQAYYISTARELARMVGIRKAPILHHFSESISGAVTIRCFNQEDRFLRRTLSVIDDYSRIAFHNSGTMEWLSVRTNFLFNIVFLIVLIILVTLPRSAIDPSMAGLVATYGLNLNVLQAWVIWNLCNVENKMISVERILQFTKLPSEAPLVIKESRPNSDWPTDGKIELENLQVQYTPALPMVLKGITCIFPGEKKIGVVGRTGSGKSTLIQALFRVVEHSGGRILIDGVDISKIGLQDLRSRLGIIPQDPMLFQGTVKTNLDPLEQHSDQEIWEVVNKCRLAEIIRKDRRLLDAPVAEDGENLSLGQRQLVCLARVLLKKRRILVLDEATASIDTATDNVIQQTIREETNRCTVITVAHRIPTVIDNDLVLVLDEGKIVEYDSPRKLLEDNTSSFSKLSSTDQSTVDTDVPYRLAGLVFALIQLLSILFLMSQVAWQAYYISTARELARMVGIRKAPILHHFSESISGAATIRCFNQEYRFLRRSLCVIDDYSRIAFHNNGTMEQWNGCLFEQTFCSTLFSFLF</sequence>
<feature type="transmembrane region" description="Helical" evidence="13">
    <location>
        <begin position="147"/>
        <end position="166"/>
    </location>
</feature>
<dbReference type="FunFam" id="1.20.1560.10:FF:000002">
    <property type="entry name" value="ABC transporter C family member 5"/>
    <property type="match status" value="1"/>
</dbReference>
<feature type="transmembrane region" description="Helical" evidence="13">
    <location>
        <begin position="891"/>
        <end position="915"/>
    </location>
</feature>
<dbReference type="SUPFAM" id="SSF52540">
    <property type="entry name" value="P-loop containing nucleoside triphosphate hydrolases"/>
    <property type="match status" value="2"/>
</dbReference>
<evidence type="ECO:0000256" key="13">
    <source>
        <dbReference type="SAM" id="Phobius"/>
    </source>
</evidence>
<keyword evidence="17" id="KW-1185">Reference proteome</keyword>
<evidence type="ECO:0000256" key="2">
    <source>
        <dbReference type="ARBA" id="ARBA00009726"/>
    </source>
</evidence>
<evidence type="ECO:0000256" key="9">
    <source>
        <dbReference type="ARBA" id="ARBA00022967"/>
    </source>
</evidence>
<dbReference type="PROSITE" id="PS00211">
    <property type="entry name" value="ABC_TRANSPORTER_1"/>
    <property type="match status" value="2"/>
</dbReference>
<comment type="similarity">
    <text evidence="2">Belongs to the ABC transporter superfamily. ABCC family. Conjugate transporter (TC 3.A.1.208) subfamily.</text>
</comment>
<evidence type="ECO:0000256" key="7">
    <source>
        <dbReference type="ARBA" id="ARBA00022741"/>
    </source>
</evidence>
<dbReference type="Pfam" id="PF00005">
    <property type="entry name" value="ABC_tran"/>
    <property type="match status" value="2"/>
</dbReference>
<feature type="transmembrane region" description="Helical" evidence="13">
    <location>
        <begin position="103"/>
        <end position="127"/>
    </location>
</feature>
<evidence type="ECO:0000256" key="11">
    <source>
        <dbReference type="ARBA" id="ARBA00023136"/>
    </source>
</evidence>
<dbReference type="Gene3D" id="1.20.1560.10">
    <property type="entry name" value="ABC transporter type 1, transmembrane domain"/>
    <property type="match status" value="3"/>
</dbReference>
<dbReference type="SMART" id="SM00382">
    <property type="entry name" value="AAA"/>
    <property type="match status" value="2"/>
</dbReference>
<feature type="transmembrane region" description="Helical" evidence="13">
    <location>
        <begin position="389"/>
        <end position="410"/>
    </location>
</feature>
<dbReference type="EMBL" id="JAJSOW010000104">
    <property type="protein sequence ID" value="KAI9169688.1"/>
    <property type="molecule type" value="Genomic_DNA"/>
</dbReference>
<protein>
    <recommendedName>
        <fullName evidence="3">ABC-type xenobiotic transporter</fullName>
        <ecNumber evidence="3">7.6.2.2</ecNumber>
    </recommendedName>
</protein>
<feature type="transmembrane region" description="Helical" evidence="13">
    <location>
        <begin position="1103"/>
        <end position="1122"/>
    </location>
</feature>
<dbReference type="Gene3D" id="3.40.50.300">
    <property type="entry name" value="P-loop containing nucleotide triphosphate hydrolases"/>
    <property type="match status" value="2"/>
</dbReference>
<dbReference type="GO" id="GO:0008559">
    <property type="term" value="F:ABC-type xenobiotic transporter activity"/>
    <property type="evidence" value="ECO:0007669"/>
    <property type="project" value="UniProtKB-EC"/>
</dbReference>
<keyword evidence="8" id="KW-0067">ATP-binding</keyword>
<dbReference type="GO" id="GO:0016887">
    <property type="term" value="F:ATP hydrolysis activity"/>
    <property type="evidence" value="ECO:0007669"/>
    <property type="project" value="InterPro"/>
</dbReference>
<dbReference type="InterPro" id="IPR027417">
    <property type="entry name" value="P-loop_NTPase"/>
</dbReference>
<feature type="transmembrane region" description="Helical" evidence="13">
    <location>
        <begin position="74"/>
        <end position="91"/>
    </location>
</feature>
<dbReference type="FunFam" id="1.20.1560.10:FF:000003">
    <property type="entry name" value="ABC transporter C family member 10"/>
    <property type="match status" value="1"/>
</dbReference>
<comment type="subcellular location">
    <subcellularLocation>
        <location evidence="1">Membrane</location>
        <topology evidence="1">Multi-pass membrane protein</topology>
    </subcellularLocation>
</comment>
<evidence type="ECO:0000313" key="17">
    <source>
        <dbReference type="Proteomes" id="UP001064489"/>
    </source>
</evidence>
<dbReference type="InterPro" id="IPR050173">
    <property type="entry name" value="ABC_transporter_C-like"/>
</dbReference>
<dbReference type="EC" id="7.6.2.2" evidence="3"/>
<dbReference type="CDD" id="cd18579">
    <property type="entry name" value="ABC_6TM_ABCC_D1"/>
    <property type="match status" value="1"/>
</dbReference>
<dbReference type="InterPro" id="IPR036640">
    <property type="entry name" value="ABC1_TM_sf"/>
</dbReference>
<dbReference type="GO" id="GO:0016020">
    <property type="term" value="C:membrane"/>
    <property type="evidence" value="ECO:0007669"/>
    <property type="project" value="UniProtKB-SubCell"/>
</dbReference>
<dbReference type="Proteomes" id="UP001064489">
    <property type="component" value="Chromosome 7"/>
</dbReference>
<dbReference type="FunFam" id="3.40.50.300:FF:000169">
    <property type="entry name" value="ABC transporter C family member 3"/>
    <property type="match status" value="1"/>
</dbReference>
<dbReference type="CDD" id="cd03250">
    <property type="entry name" value="ABCC_MRP_domain1"/>
    <property type="match status" value="1"/>
</dbReference>
<feature type="transmembrane region" description="Helical" evidence="13">
    <location>
        <begin position="495"/>
        <end position="520"/>
    </location>
</feature>
<dbReference type="SUPFAM" id="SSF90123">
    <property type="entry name" value="ABC transporter transmembrane region"/>
    <property type="match status" value="3"/>
</dbReference>
<dbReference type="PROSITE" id="PS50929">
    <property type="entry name" value="ABC_TM1F"/>
    <property type="match status" value="3"/>
</dbReference>
<proteinExistence type="inferred from homology"/>
<keyword evidence="9" id="KW-1278">Translocase</keyword>
<dbReference type="InterPro" id="IPR003439">
    <property type="entry name" value="ABC_transporter-like_ATP-bd"/>
</dbReference>
<dbReference type="CDD" id="cd18580">
    <property type="entry name" value="ABC_6TM_ABCC_D2"/>
    <property type="match status" value="1"/>
</dbReference>
<evidence type="ECO:0000256" key="8">
    <source>
        <dbReference type="ARBA" id="ARBA00022840"/>
    </source>
</evidence>
<name>A0AAD5IMW9_ACENE</name>
<dbReference type="InterPro" id="IPR044746">
    <property type="entry name" value="ABCC_6TM_D1"/>
</dbReference>